<dbReference type="SUPFAM" id="SSF56436">
    <property type="entry name" value="C-type lectin-like"/>
    <property type="match status" value="1"/>
</dbReference>
<comment type="caution">
    <text evidence="2">The sequence shown here is derived from an EMBL/GenBank/DDBJ whole genome shotgun (WGS) entry which is preliminary data.</text>
</comment>
<organism evidence="2 3">
    <name type="scientific">Cyanomargarita calcarea GSE-NOS-MK-12-04C</name>
    <dbReference type="NCBI Taxonomy" id="2839659"/>
    <lineage>
        <taxon>Bacteria</taxon>
        <taxon>Bacillati</taxon>
        <taxon>Cyanobacteriota</taxon>
        <taxon>Cyanophyceae</taxon>
        <taxon>Nostocales</taxon>
        <taxon>Cyanomargaritaceae</taxon>
        <taxon>Cyanomargarita</taxon>
    </lineage>
</organism>
<dbReference type="PANTHER" id="PTHR23150">
    <property type="entry name" value="SULFATASE MODIFYING FACTOR 1, 2"/>
    <property type="match status" value="1"/>
</dbReference>
<dbReference type="GO" id="GO:0120147">
    <property type="term" value="F:formylglycine-generating oxidase activity"/>
    <property type="evidence" value="ECO:0007669"/>
    <property type="project" value="TreeGrafter"/>
</dbReference>
<dbReference type="InterPro" id="IPR051043">
    <property type="entry name" value="Sulfatase_Mod_Factor_Kinase"/>
</dbReference>
<evidence type="ECO:0000259" key="1">
    <source>
        <dbReference type="Pfam" id="PF03781"/>
    </source>
</evidence>
<sequence length="338" mass="38051">MVYIPGGSFTMGSDNPDFVEEKIAEDVTVSSFCIERHEVTNAQFATFVEATGYVTVAERSLSKEQFPHLSDDERSPGSLVFKPPEEGIQQVAYLSWWQWTPGANWRHPFGPDSNIQGKDDHPVVHIAYEDAVAYANWAGKQLPTEAQWEYAARGRRFNTIFTWGNQYSPKQANTWQGKFPFFNQQQDGFAGIAPVGSFPPNGFGLFDMTGNVWEWTADWFRIDRRGMEHSFNPLGPSRVESYDPKKPWEGAMHVIKGGSYLCAKNYCSRYRPVARESQAPDTGTSHIGFRLVLDPKSTLGIDINQLVKDSPDVDKYVISKILDDFVDVLERGIGGSDD</sequence>
<dbReference type="EMBL" id="JAHHGZ010000077">
    <property type="protein sequence ID" value="MBW4672413.1"/>
    <property type="molecule type" value="Genomic_DNA"/>
</dbReference>
<dbReference type="Proteomes" id="UP000729701">
    <property type="component" value="Unassembled WGS sequence"/>
</dbReference>
<reference evidence="2" key="2">
    <citation type="journal article" date="2022" name="Microbiol. Resour. Announc.">
        <title>Metagenome Sequencing to Explore Phylogenomics of Terrestrial Cyanobacteria.</title>
        <authorList>
            <person name="Ward R.D."/>
            <person name="Stajich J.E."/>
            <person name="Johansen J.R."/>
            <person name="Huntemann M."/>
            <person name="Clum A."/>
            <person name="Foster B."/>
            <person name="Foster B."/>
            <person name="Roux S."/>
            <person name="Palaniappan K."/>
            <person name="Varghese N."/>
            <person name="Mukherjee S."/>
            <person name="Reddy T.B.K."/>
            <person name="Daum C."/>
            <person name="Copeland A."/>
            <person name="Chen I.A."/>
            <person name="Ivanova N.N."/>
            <person name="Kyrpides N.C."/>
            <person name="Shapiro N."/>
            <person name="Eloe-Fadrosh E.A."/>
            <person name="Pietrasiak N."/>
        </authorList>
    </citation>
    <scope>NUCLEOTIDE SEQUENCE</scope>
    <source>
        <strain evidence="2">GSE-NOS-MK-12-04C</strain>
    </source>
</reference>
<gene>
    <name evidence="2" type="ORF">KME60_34605</name>
</gene>
<evidence type="ECO:0000313" key="3">
    <source>
        <dbReference type="Proteomes" id="UP000729701"/>
    </source>
</evidence>
<dbReference type="InterPro" id="IPR042095">
    <property type="entry name" value="SUMF_sf"/>
</dbReference>
<protein>
    <submittedName>
        <fullName evidence="2">Formylglycine-generating enzyme family protein</fullName>
    </submittedName>
</protein>
<dbReference type="PANTHER" id="PTHR23150:SF19">
    <property type="entry name" value="FORMYLGLYCINE-GENERATING ENZYME"/>
    <property type="match status" value="1"/>
</dbReference>
<name>A0A951QZR4_9CYAN</name>
<dbReference type="Pfam" id="PF03781">
    <property type="entry name" value="FGE-sulfatase"/>
    <property type="match status" value="1"/>
</dbReference>
<accession>A0A951QZR4</accession>
<evidence type="ECO:0000313" key="2">
    <source>
        <dbReference type="EMBL" id="MBW4672413.1"/>
    </source>
</evidence>
<dbReference type="InterPro" id="IPR005532">
    <property type="entry name" value="SUMF_dom"/>
</dbReference>
<reference evidence="2" key="1">
    <citation type="submission" date="2021-05" db="EMBL/GenBank/DDBJ databases">
        <authorList>
            <person name="Pietrasiak N."/>
            <person name="Ward R."/>
            <person name="Stajich J.E."/>
            <person name="Kurbessoian T."/>
        </authorList>
    </citation>
    <scope>NUCLEOTIDE SEQUENCE</scope>
    <source>
        <strain evidence="2">GSE-NOS-MK-12-04C</strain>
    </source>
</reference>
<dbReference type="AlphaFoldDB" id="A0A951QZR4"/>
<proteinExistence type="predicted"/>
<dbReference type="InterPro" id="IPR016187">
    <property type="entry name" value="CTDL_fold"/>
</dbReference>
<feature type="domain" description="Sulfatase-modifying factor enzyme-like" evidence="1">
    <location>
        <begin position="1"/>
        <end position="292"/>
    </location>
</feature>
<dbReference type="Gene3D" id="3.90.1580.10">
    <property type="entry name" value="paralog of FGE (formylglycine-generating enzyme)"/>
    <property type="match status" value="1"/>
</dbReference>